<evidence type="ECO:0000313" key="2">
    <source>
        <dbReference type="Proteomes" id="UP000429607"/>
    </source>
</evidence>
<name>A0A6A3J6I6_9STRA</name>
<evidence type="ECO:0000313" key="1">
    <source>
        <dbReference type="EMBL" id="KAE8990839.1"/>
    </source>
</evidence>
<accession>A0A6A3J6I6</accession>
<protein>
    <submittedName>
        <fullName evidence="1">Uncharacterized protein</fullName>
    </submittedName>
</protein>
<sequence>MPKRTLAARARVLDAHREGGDWMLVAHHNGIPPTTARNIVERGTPEMKKRGGARVAITKCTPEMESALVDWVERKYYTFARSSCFSTLKARIKAYLALSHEEMMNVLYGQKTELRMQLLEKAAEHAMPCMDLRLVNKMARPCALSVAAAIRGEPMESGTLLWTKSTLEYKPKFKFIFF</sequence>
<reference evidence="1 2" key="1">
    <citation type="submission" date="2018-09" db="EMBL/GenBank/DDBJ databases">
        <title>Genomic investigation of the strawberry pathogen Phytophthora fragariae indicates pathogenicity is determined by transcriptional variation in three key races.</title>
        <authorList>
            <person name="Adams T.M."/>
            <person name="Armitage A.D."/>
            <person name="Sobczyk M.K."/>
            <person name="Bates H.J."/>
            <person name="Dunwell J.M."/>
            <person name="Nellist C.F."/>
            <person name="Harrison R.J."/>
        </authorList>
    </citation>
    <scope>NUCLEOTIDE SEQUENCE [LARGE SCALE GENOMIC DNA]</scope>
    <source>
        <strain evidence="1 2">SCRP249</strain>
    </source>
</reference>
<proteinExistence type="predicted"/>
<comment type="caution">
    <text evidence="1">The sequence shown here is derived from an EMBL/GenBank/DDBJ whole genome shotgun (WGS) entry which is preliminary data.</text>
</comment>
<dbReference type="EMBL" id="QXFV01002229">
    <property type="protein sequence ID" value="KAE8990839.1"/>
    <property type="molecule type" value="Genomic_DNA"/>
</dbReference>
<dbReference type="Proteomes" id="UP000429607">
    <property type="component" value="Unassembled WGS sequence"/>
</dbReference>
<dbReference type="AlphaFoldDB" id="A0A6A3J6I6"/>
<organism evidence="1 2">
    <name type="scientific">Phytophthora rubi</name>
    <dbReference type="NCBI Taxonomy" id="129364"/>
    <lineage>
        <taxon>Eukaryota</taxon>
        <taxon>Sar</taxon>
        <taxon>Stramenopiles</taxon>
        <taxon>Oomycota</taxon>
        <taxon>Peronosporomycetes</taxon>
        <taxon>Peronosporales</taxon>
        <taxon>Peronosporaceae</taxon>
        <taxon>Phytophthora</taxon>
    </lineage>
</organism>
<gene>
    <name evidence="1" type="ORF">PR001_g21386</name>
</gene>